<dbReference type="PANTHER" id="PTHR33112:SF16">
    <property type="entry name" value="HETEROKARYON INCOMPATIBILITY DOMAIN-CONTAINING PROTEIN"/>
    <property type="match status" value="1"/>
</dbReference>
<evidence type="ECO:0000313" key="2">
    <source>
        <dbReference type="EMBL" id="KAK8105047.1"/>
    </source>
</evidence>
<keyword evidence="3" id="KW-1185">Reference proteome</keyword>
<evidence type="ECO:0000313" key="3">
    <source>
        <dbReference type="Proteomes" id="UP001392437"/>
    </source>
</evidence>
<dbReference type="EMBL" id="JAQQWP010000008">
    <property type="protein sequence ID" value="KAK8105047.1"/>
    <property type="molecule type" value="Genomic_DNA"/>
</dbReference>
<accession>A0AAW0QG91</accession>
<protein>
    <submittedName>
        <fullName evidence="2">HET-domain-containing protein</fullName>
    </submittedName>
</protein>
<reference evidence="2 3" key="1">
    <citation type="submission" date="2023-01" db="EMBL/GenBank/DDBJ databases">
        <title>Analysis of 21 Apiospora genomes using comparative genomics revels a genus with tremendous synthesis potential of carbohydrate active enzymes and secondary metabolites.</title>
        <authorList>
            <person name="Sorensen T."/>
        </authorList>
    </citation>
    <scope>NUCLEOTIDE SEQUENCE [LARGE SCALE GENOMIC DNA]</scope>
    <source>
        <strain evidence="2 3">CBS 117206</strain>
    </source>
</reference>
<dbReference type="AlphaFoldDB" id="A0AAW0QG91"/>
<dbReference type="PANTHER" id="PTHR33112">
    <property type="entry name" value="DOMAIN PROTEIN, PUTATIVE-RELATED"/>
    <property type="match status" value="1"/>
</dbReference>
<dbReference type="Pfam" id="PF06985">
    <property type="entry name" value="HET"/>
    <property type="match status" value="1"/>
</dbReference>
<sequence length="252" mass="29114">MRPLKQDPWSYDNITKANPAPAELGPTRVIHIPPDITDTVYLKDTSDREVRSYAALSYCWGGEERNKLKTTRATLTERQRGIEYRQLPKTLQDAITVARDLGLLYLWIDALCIIQDDDHDKATEIARMSQVYRGASLTISASRAAHCDEGFLHKRDLEAQYLDVYQLTWREGSQQSHSQNVFCSELPYYYCEIDPIDARAWTMQEHRLARRLLRFGSGQLAWRCEQRKYIEVDGGVLARRRPIITTGVFTTK</sequence>
<gene>
    <name evidence="2" type="ORF">PG999_008406</name>
</gene>
<proteinExistence type="predicted"/>
<feature type="domain" description="Heterokaryon incompatibility" evidence="1">
    <location>
        <begin position="53"/>
        <end position="205"/>
    </location>
</feature>
<dbReference type="Proteomes" id="UP001392437">
    <property type="component" value="Unassembled WGS sequence"/>
</dbReference>
<comment type="caution">
    <text evidence="2">The sequence shown here is derived from an EMBL/GenBank/DDBJ whole genome shotgun (WGS) entry which is preliminary data.</text>
</comment>
<organism evidence="2 3">
    <name type="scientific">Apiospora kogelbergensis</name>
    <dbReference type="NCBI Taxonomy" id="1337665"/>
    <lineage>
        <taxon>Eukaryota</taxon>
        <taxon>Fungi</taxon>
        <taxon>Dikarya</taxon>
        <taxon>Ascomycota</taxon>
        <taxon>Pezizomycotina</taxon>
        <taxon>Sordariomycetes</taxon>
        <taxon>Xylariomycetidae</taxon>
        <taxon>Amphisphaeriales</taxon>
        <taxon>Apiosporaceae</taxon>
        <taxon>Apiospora</taxon>
    </lineage>
</organism>
<name>A0AAW0QG91_9PEZI</name>
<evidence type="ECO:0000259" key="1">
    <source>
        <dbReference type="Pfam" id="PF06985"/>
    </source>
</evidence>
<dbReference type="InterPro" id="IPR010730">
    <property type="entry name" value="HET"/>
</dbReference>